<feature type="compositionally biased region" description="Low complexity" evidence="8">
    <location>
        <begin position="292"/>
        <end position="314"/>
    </location>
</feature>
<evidence type="ECO:0000259" key="9">
    <source>
        <dbReference type="Pfam" id="PF09816"/>
    </source>
</evidence>
<evidence type="ECO:0000256" key="3">
    <source>
        <dbReference type="ARBA" id="ARBA00022553"/>
    </source>
</evidence>
<protein>
    <recommendedName>
        <fullName evidence="9">Transcription elongation factor Eaf N-terminal domain-containing protein</fullName>
    </recommendedName>
</protein>
<evidence type="ECO:0000256" key="5">
    <source>
        <dbReference type="ARBA" id="ARBA00023159"/>
    </source>
</evidence>
<dbReference type="AlphaFoldDB" id="A0A1B9GIT7"/>
<evidence type="ECO:0000256" key="2">
    <source>
        <dbReference type="ARBA" id="ARBA00007798"/>
    </source>
</evidence>
<evidence type="ECO:0000256" key="8">
    <source>
        <dbReference type="SAM" id="MobiDB-lite"/>
    </source>
</evidence>
<dbReference type="Pfam" id="PF09816">
    <property type="entry name" value="EAF"/>
    <property type="match status" value="1"/>
</dbReference>
<dbReference type="Proteomes" id="UP000092666">
    <property type="component" value="Unassembled WGS sequence"/>
</dbReference>
<keyword evidence="3" id="KW-0597">Phosphoprotein</keyword>
<sequence>MTTIPAGDYDLNPSSALLSEWGVTKKRRRDADQLVALRYAFKPASVAQDTPGTYYPDAGIGSNGQVVFDVNGGSQQVFDVREEHGKGRECVLIFDEDMQSFTLHTLPSTLHLTLNRSASAPNARRPPSTISSTSSSSNPLSRSTRTRTGGIATTSIDDEHEHTSASSSRSREASIGGVGGKDSYVIGTEEANDDTPRPKKKSRPSEVPLNSVTASSRPTGAGTGAGAGASRATKGGKGLPRKKPLESAPIPVLSAPPAAKAKAGGKKGTKAKAGTAKSVPPSRSTAAKGGKKASFATSTANASSAASTSGGAKFKSAEYIEDSDEEIAQSDAAQAPAEEEEVDEFANLLGESLAQGDAYAEEESDDDEDDDDDEEDEEDDALGGARLVVSGQGNSGAGGRGQVNSMLNRSGPGTGPGEYCISQSVRRLTS</sequence>
<dbReference type="PANTHER" id="PTHR15970:SF2">
    <property type="entry name" value="ELL-ASSOCIATED FACTOR EAF"/>
    <property type="match status" value="1"/>
</dbReference>
<feature type="compositionally biased region" description="Acidic residues" evidence="8">
    <location>
        <begin position="319"/>
        <end position="328"/>
    </location>
</feature>
<keyword evidence="11" id="KW-1185">Reference proteome</keyword>
<keyword evidence="7" id="KW-0539">Nucleus</keyword>
<dbReference type="EMBL" id="KV700139">
    <property type="protein sequence ID" value="OCF30992.1"/>
    <property type="molecule type" value="Genomic_DNA"/>
</dbReference>
<dbReference type="InterPro" id="IPR019194">
    <property type="entry name" value="Tscrpt_elong_fac_Eaf_N"/>
</dbReference>
<evidence type="ECO:0000256" key="4">
    <source>
        <dbReference type="ARBA" id="ARBA00023015"/>
    </source>
</evidence>
<feature type="domain" description="Transcription elongation factor Eaf N-terminal" evidence="9">
    <location>
        <begin position="9"/>
        <end position="117"/>
    </location>
</feature>
<evidence type="ECO:0000313" key="10">
    <source>
        <dbReference type="EMBL" id="OCF30992.1"/>
    </source>
</evidence>
<keyword evidence="4" id="KW-0805">Transcription regulation</keyword>
<gene>
    <name evidence="10" type="ORF">I316_07399</name>
</gene>
<dbReference type="OrthoDB" id="125903at2759"/>
<organism evidence="10 11">
    <name type="scientific">Kwoniella heveanensis BCC8398</name>
    <dbReference type="NCBI Taxonomy" id="1296120"/>
    <lineage>
        <taxon>Eukaryota</taxon>
        <taxon>Fungi</taxon>
        <taxon>Dikarya</taxon>
        <taxon>Basidiomycota</taxon>
        <taxon>Agaricomycotina</taxon>
        <taxon>Tremellomycetes</taxon>
        <taxon>Tremellales</taxon>
        <taxon>Cryptococcaceae</taxon>
        <taxon>Kwoniella</taxon>
    </lineage>
</organism>
<keyword evidence="6" id="KW-0804">Transcription</keyword>
<evidence type="ECO:0000256" key="1">
    <source>
        <dbReference type="ARBA" id="ARBA00004123"/>
    </source>
</evidence>
<proteinExistence type="inferred from homology"/>
<evidence type="ECO:0000256" key="6">
    <source>
        <dbReference type="ARBA" id="ARBA00023163"/>
    </source>
</evidence>
<feature type="compositionally biased region" description="Low complexity" evidence="8">
    <location>
        <begin position="125"/>
        <end position="148"/>
    </location>
</feature>
<evidence type="ECO:0000313" key="11">
    <source>
        <dbReference type="Proteomes" id="UP000092666"/>
    </source>
</evidence>
<dbReference type="PANTHER" id="PTHR15970">
    <property type="entry name" value="ELL-ASSOCIATED FACTOR EAF"/>
    <property type="match status" value="1"/>
</dbReference>
<dbReference type="InterPro" id="IPR027093">
    <property type="entry name" value="EAF_fam"/>
</dbReference>
<accession>A0A1B9GIT7</accession>
<dbReference type="STRING" id="1296120.A0A1B9GIT7"/>
<feature type="compositionally biased region" description="Acidic residues" evidence="8">
    <location>
        <begin position="359"/>
        <end position="381"/>
    </location>
</feature>
<dbReference type="GO" id="GO:0003711">
    <property type="term" value="F:transcription elongation factor activity"/>
    <property type="evidence" value="ECO:0007669"/>
    <property type="project" value="TreeGrafter"/>
</dbReference>
<feature type="compositionally biased region" description="Polar residues" evidence="8">
    <location>
        <begin position="421"/>
        <end position="430"/>
    </location>
</feature>
<reference evidence="10 11" key="1">
    <citation type="submission" date="2013-07" db="EMBL/GenBank/DDBJ databases">
        <title>The Genome Sequence of Cryptococcus heveanensis BCC8398.</title>
        <authorList>
            <consortium name="The Broad Institute Genome Sequencing Platform"/>
            <person name="Cuomo C."/>
            <person name="Litvintseva A."/>
            <person name="Chen Y."/>
            <person name="Heitman J."/>
            <person name="Sun S."/>
            <person name="Springer D."/>
            <person name="Dromer F."/>
            <person name="Young S.K."/>
            <person name="Zeng Q."/>
            <person name="Gargeya S."/>
            <person name="Fitzgerald M."/>
            <person name="Abouelleil A."/>
            <person name="Alvarado L."/>
            <person name="Berlin A.M."/>
            <person name="Chapman S.B."/>
            <person name="Dewar J."/>
            <person name="Goldberg J."/>
            <person name="Griggs A."/>
            <person name="Gujja S."/>
            <person name="Hansen M."/>
            <person name="Howarth C."/>
            <person name="Imamovic A."/>
            <person name="Larimer J."/>
            <person name="McCowan C."/>
            <person name="Murphy C."/>
            <person name="Pearson M."/>
            <person name="Priest M."/>
            <person name="Roberts A."/>
            <person name="Saif S."/>
            <person name="Shea T."/>
            <person name="Sykes S."/>
            <person name="Wortman J."/>
            <person name="Nusbaum C."/>
            <person name="Birren B."/>
        </authorList>
    </citation>
    <scope>NUCLEOTIDE SEQUENCE [LARGE SCALE GENOMIC DNA]</scope>
    <source>
        <strain evidence="10 11">BCC8398</strain>
    </source>
</reference>
<feature type="region of interest" description="Disordered" evidence="8">
    <location>
        <begin position="117"/>
        <end position="430"/>
    </location>
</feature>
<keyword evidence="5" id="KW-0010">Activator</keyword>
<comment type="subcellular location">
    <subcellularLocation>
        <location evidence="1">Nucleus</location>
    </subcellularLocation>
</comment>
<evidence type="ECO:0000256" key="7">
    <source>
        <dbReference type="ARBA" id="ARBA00023242"/>
    </source>
</evidence>
<reference evidence="11" key="2">
    <citation type="submission" date="2013-12" db="EMBL/GenBank/DDBJ databases">
        <title>Evolution of pathogenesis and genome organization in the Tremellales.</title>
        <authorList>
            <person name="Cuomo C."/>
            <person name="Litvintseva A."/>
            <person name="Heitman J."/>
            <person name="Chen Y."/>
            <person name="Sun S."/>
            <person name="Springer D."/>
            <person name="Dromer F."/>
            <person name="Young S."/>
            <person name="Zeng Q."/>
            <person name="Chapman S."/>
            <person name="Gujja S."/>
            <person name="Saif S."/>
            <person name="Birren B."/>
        </authorList>
    </citation>
    <scope>NUCLEOTIDE SEQUENCE [LARGE SCALE GENOMIC DNA]</scope>
    <source>
        <strain evidence="11">BCC8398</strain>
    </source>
</reference>
<dbReference type="GO" id="GO:0006368">
    <property type="term" value="P:transcription elongation by RNA polymerase II"/>
    <property type="evidence" value="ECO:0007669"/>
    <property type="project" value="InterPro"/>
</dbReference>
<comment type="similarity">
    <text evidence="2">Belongs to the EAF family.</text>
</comment>
<name>A0A1B9GIT7_9TREE</name>
<dbReference type="GO" id="GO:0032783">
    <property type="term" value="C:super elongation complex"/>
    <property type="evidence" value="ECO:0007669"/>
    <property type="project" value="InterPro"/>
</dbReference>